<dbReference type="GO" id="GO:0005615">
    <property type="term" value="C:extracellular space"/>
    <property type="evidence" value="ECO:0007669"/>
    <property type="project" value="UniProtKB-KW"/>
</dbReference>
<comment type="similarity">
    <text evidence="4">Belongs to the IL-12B family.</text>
</comment>
<keyword evidence="4" id="KW-0202">Cytokine</keyword>
<dbReference type="GO" id="GO:0004896">
    <property type="term" value="F:cytokine receptor activity"/>
    <property type="evidence" value="ECO:0007669"/>
    <property type="project" value="UniProtKB-UniRule"/>
</dbReference>
<dbReference type="PANTHER" id="PTHR48485">
    <property type="entry name" value="INTERLEUKIN-12 SUBUNIT BETA-RELATED"/>
    <property type="match status" value="1"/>
</dbReference>
<sequence length="336" mass="38716">MYKGLFSFLVTEQTWTSGWSPYNHFKMKFIPVILIFLTCYKNCQPSHTGTYLTPNVLLQQVRENESVNINLSCGNHSGDNVSWRHNGNSMNSHGNQIHTVVKYLKGGNYTCHGAAGNILHYTLVLQQGIGFRNNILVKSSGSEHITCSARNFDGKFQCSWQKTSQRKDAELFHFVVTRASGQSGNITCSMGVDGSTLSCEDTAHCPYAEEPGRINLSLYFRSWYRYEEYHRHFFISEIVKPDQLIITKVNERNFTWAYPETWSVPSCYFQLTFEVKMVHADQSCDHESKITKTNERSFLVPNKKHRRGYKLCVRAQEESSNSIWSDWSFHCESHPQ</sequence>
<proteinExistence type="inferred from homology"/>
<organism evidence="6 7">
    <name type="scientific">Coilia grayii</name>
    <name type="common">Gray's grenadier anchovy</name>
    <dbReference type="NCBI Taxonomy" id="363190"/>
    <lineage>
        <taxon>Eukaryota</taxon>
        <taxon>Metazoa</taxon>
        <taxon>Chordata</taxon>
        <taxon>Craniata</taxon>
        <taxon>Vertebrata</taxon>
        <taxon>Euteleostomi</taxon>
        <taxon>Actinopterygii</taxon>
        <taxon>Neopterygii</taxon>
        <taxon>Teleostei</taxon>
        <taxon>Clupei</taxon>
        <taxon>Clupeiformes</taxon>
        <taxon>Clupeoidei</taxon>
        <taxon>Engraulidae</taxon>
        <taxon>Coilinae</taxon>
        <taxon>Coilia</taxon>
    </lineage>
</organism>
<dbReference type="GO" id="GO:0005125">
    <property type="term" value="F:cytokine activity"/>
    <property type="evidence" value="ECO:0007669"/>
    <property type="project" value="UniProtKB-KW"/>
</dbReference>
<comment type="caution">
    <text evidence="6">The sequence shown here is derived from an EMBL/GenBank/DDBJ whole genome shotgun (WGS) entry which is preliminary data.</text>
</comment>
<dbReference type="InterPro" id="IPR019482">
    <property type="entry name" value="IL-12_beta_cen-dom"/>
</dbReference>
<dbReference type="SUPFAM" id="SSF49265">
    <property type="entry name" value="Fibronectin type III"/>
    <property type="match status" value="2"/>
</dbReference>
<keyword evidence="1" id="KW-0732">Signal</keyword>
<evidence type="ECO:0000256" key="1">
    <source>
        <dbReference type="ARBA" id="ARBA00022729"/>
    </source>
</evidence>
<dbReference type="EMBL" id="JBHFQA010000008">
    <property type="protein sequence ID" value="KAL2094874.1"/>
    <property type="molecule type" value="Genomic_DNA"/>
</dbReference>
<evidence type="ECO:0000313" key="7">
    <source>
        <dbReference type="Proteomes" id="UP001591681"/>
    </source>
</evidence>
<keyword evidence="4" id="KW-0964">Secreted</keyword>
<gene>
    <name evidence="4" type="primary">IL12B</name>
    <name evidence="6" type="ORF">ACEWY4_009593</name>
</gene>
<dbReference type="InterPro" id="IPR015528">
    <property type="entry name" value="IL-12_beta"/>
</dbReference>
<keyword evidence="7" id="KW-1185">Reference proteome</keyword>
<keyword evidence="3 4" id="KW-0325">Glycoprotein</keyword>
<keyword evidence="2" id="KW-1015">Disulfide bond</keyword>
<evidence type="ECO:0000259" key="5">
    <source>
        <dbReference type="Pfam" id="PF10420"/>
    </source>
</evidence>
<evidence type="ECO:0000256" key="2">
    <source>
        <dbReference type="ARBA" id="ARBA00023157"/>
    </source>
</evidence>
<accession>A0ABD1K6U6</accession>
<dbReference type="InterPro" id="IPR050676">
    <property type="entry name" value="IL-12"/>
</dbReference>
<evidence type="ECO:0000313" key="6">
    <source>
        <dbReference type="EMBL" id="KAL2094874.1"/>
    </source>
</evidence>
<dbReference type="Gene3D" id="2.60.40.10">
    <property type="entry name" value="Immunoglobulins"/>
    <property type="match status" value="2"/>
</dbReference>
<dbReference type="InterPro" id="IPR013783">
    <property type="entry name" value="Ig-like_fold"/>
</dbReference>
<comment type="subcellular location">
    <subcellularLocation>
        <location evidence="4">Secreted</location>
    </subcellularLocation>
</comment>
<reference evidence="6 7" key="1">
    <citation type="submission" date="2024-09" db="EMBL/GenBank/DDBJ databases">
        <title>A chromosome-level genome assembly of Gray's grenadier anchovy, Coilia grayii.</title>
        <authorList>
            <person name="Fu Z."/>
        </authorList>
    </citation>
    <scope>NUCLEOTIDE SEQUENCE [LARGE SCALE GENOMIC DNA]</scope>
    <source>
        <strain evidence="6">G4</strain>
        <tissue evidence="6">Muscle</tissue>
    </source>
</reference>
<dbReference type="Proteomes" id="UP001591681">
    <property type="component" value="Unassembled WGS sequence"/>
</dbReference>
<evidence type="ECO:0000256" key="3">
    <source>
        <dbReference type="ARBA" id="ARBA00023180"/>
    </source>
</evidence>
<feature type="domain" description="Interleukin-12 beta central" evidence="5">
    <location>
        <begin position="143"/>
        <end position="221"/>
    </location>
</feature>
<dbReference type="Pfam" id="PF10420">
    <property type="entry name" value="IL12p40_C"/>
    <property type="match status" value="1"/>
</dbReference>
<name>A0ABD1K6U6_9TELE</name>
<evidence type="ECO:0000256" key="4">
    <source>
        <dbReference type="RuleBase" id="RU281113"/>
    </source>
</evidence>
<comment type="subunit">
    <text evidence="4">Heterodimer with IL12A; disulfide-linked. The heterodimer is known as interleukin IL-12.</text>
</comment>
<protein>
    <recommendedName>
        <fullName evidence="4">Interleukin-12 subunit beta</fullName>
        <shortName evidence="4">IL-12B</shortName>
    </recommendedName>
    <alternativeName>
        <fullName evidence="4">Cytotoxic lymphocyte maturation factor 40 kDa subunit</fullName>
    </alternativeName>
    <alternativeName>
        <fullName evidence="4">IL-12 subunit p40</fullName>
    </alternativeName>
</protein>
<dbReference type="PANTHER" id="PTHR48485:SF4">
    <property type="entry name" value="INTERLEUKIN-12 SUBUNIT BETA"/>
    <property type="match status" value="1"/>
</dbReference>
<dbReference type="PRINTS" id="PR01928">
    <property type="entry name" value="INTRLEUKN12B"/>
</dbReference>
<keyword evidence="4" id="KW-0393">Immunoglobulin domain</keyword>
<dbReference type="InterPro" id="IPR036116">
    <property type="entry name" value="FN3_sf"/>
</dbReference>
<dbReference type="AlphaFoldDB" id="A0ABD1K6U6"/>